<protein>
    <submittedName>
        <fullName evidence="13">Molybdenum ABC transporter ATP-binding protein</fullName>
    </submittedName>
</protein>
<feature type="region of interest" description="Disordered" evidence="10">
    <location>
        <begin position="370"/>
        <end position="412"/>
    </location>
</feature>
<feature type="domain" description="ABC transporter" evidence="11">
    <location>
        <begin position="1"/>
        <end position="237"/>
    </location>
</feature>
<dbReference type="GO" id="GO:0016887">
    <property type="term" value="F:ATP hydrolysis activity"/>
    <property type="evidence" value="ECO:0007669"/>
    <property type="project" value="InterPro"/>
</dbReference>
<reference evidence="13 14" key="1">
    <citation type="submission" date="2019-07" db="EMBL/GenBank/DDBJ databases">
        <title>Diversity of Bacteria from Kongsfjorden, Arctic.</title>
        <authorList>
            <person name="Yu Y."/>
        </authorList>
    </citation>
    <scope>NUCLEOTIDE SEQUENCE [LARGE SCALE GENOMIC DNA]</scope>
    <source>
        <strain evidence="13 14">SM1923</strain>
    </source>
</reference>
<comment type="caution">
    <text evidence="13">The sequence shown here is derived from an EMBL/GenBank/DDBJ whole genome shotgun (WGS) entry which is preliminary data.</text>
</comment>
<dbReference type="Proteomes" id="UP000319941">
    <property type="component" value="Unassembled WGS sequence"/>
</dbReference>
<gene>
    <name evidence="13" type="primary">modC</name>
    <name evidence="13" type="ORF">FQP86_15705</name>
</gene>
<dbReference type="SMART" id="SM00382">
    <property type="entry name" value="AAA"/>
    <property type="match status" value="1"/>
</dbReference>
<dbReference type="InterPro" id="IPR003439">
    <property type="entry name" value="ABC_transporter-like_ATP-bd"/>
</dbReference>
<evidence type="ECO:0000256" key="4">
    <source>
        <dbReference type="ARBA" id="ARBA00022519"/>
    </source>
</evidence>
<evidence type="ECO:0000259" key="11">
    <source>
        <dbReference type="PROSITE" id="PS50893"/>
    </source>
</evidence>
<sequence length="412" mass="44523">MLDFHLNRLQGTFQLDATLKVPARGVTALFGRSGSGKTSILRLIAGLERLDHGHLRLAGECLAGGEDNVFVPAHRRQLGVVFQEPRLFPHYTVRGNLCYGMPRALTPGKRQENRNRLHEMVALLGIEDLLARMPGQLSGGEARRVAIGRALLSRPRMLLLDEPLTGLDGARKQELLQYISRLAREIEIPILFVSHDTRELFAVADRLALVDNGRITASGEIGDMLSRLDLAPQTGRYEAGSLLSAEVLSHDDDWQLTRLGLGAGLSLQLARLAMPVGRRVRLRLRARDISIALKTPEHTSLRNVLPAVIHEIETERGHASAELVLGIAGQRVRARVDRLVCQELGLKVGLGVKALISSVALSGPDVISLDASADAPEPSSGSAAQAVSNTASDSSTDSSLTAKPSAPDTKNR</sequence>
<dbReference type="Pfam" id="PF03459">
    <property type="entry name" value="TOBE"/>
    <property type="match status" value="1"/>
</dbReference>
<dbReference type="PROSITE" id="PS00211">
    <property type="entry name" value="ABC_TRANSPORTER_1"/>
    <property type="match status" value="1"/>
</dbReference>
<keyword evidence="1" id="KW-0813">Transport</keyword>
<dbReference type="SUPFAM" id="SSF50331">
    <property type="entry name" value="MOP-like"/>
    <property type="match status" value="1"/>
</dbReference>
<keyword evidence="4" id="KW-0997">Cell inner membrane</keyword>
<dbReference type="RefSeq" id="WP_144728013.1">
    <property type="nucleotide sequence ID" value="NZ_CAWOWR010000024.1"/>
</dbReference>
<dbReference type="PANTHER" id="PTHR43514:SF4">
    <property type="entry name" value="ABC TRANSPORTER I FAMILY MEMBER 10"/>
    <property type="match status" value="1"/>
</dbReference>
<dbReference type="InterPro" id="IPR005116">
    <property type="entry name" value="Transp-assoc_OB_typ1"/>
</dbReference>
<accession>A0A558HFE0</accession>
<evidence type="ECO:0000256" key="8">
    <source>
        <dbReference type="ARBA" id="ARBA00023136"/>
    </source>
</evidence>
<dbReference type="STRING" id="553385.GCA_000591415_03336"/>
<feature type="compositionally biased region" description="Low complexity" evidence="10">
    <location>
        <begin position="388"/>
        <end position="402"/>
    </location>
</feature>
<dbReference type="PROSITE" id="PS51866">
    <property type="entry name" value="MOP"/>
    <property type="match status" value="1"/>
</dbReference>
<dbReference type="OrthoDB" id="9802264at2"/>
<evidence type="ECO:0000313" key="14">
    <source>
        <dbReference type="Proteomes" id="UP000319941"/>
    </source>
</evidence>
<proteinExistence type="predicted"/>
<evidence type="ECO:0000256" key="1">
    <source>
        <dbReference type="ARBA" id="ARBA00022448"/>
    </source>
</evidence>
<evidence type="ECO:0000256" key="5">
    <source>
        <dbReference type="ARBA" id="ARBA00022741"/>
    </source>
</evidence>
<keyword evidence="8" id="KW-0472">Membrane</keyword>
<evidence type="ECO:0000256" key="7">
    <source>
        <dbReference type="ARBA" id="ARBA00022967"/>
    </source>
</evidence>
<dbReference type="AlphaFoldDB" id="A0A558HFE0"/>
<dbReference type="PROSITE" id="PS50893">
    <property type="entry name" value="ABC_TRANSPORTER_2"/>
    <property type="match status" value="1"/>
</dbReference>
<dbReference type="PANTHER" id="PTHR43514">
    <property type="entry name" value="ABC TRANSPORTER I FAMILY MEMBER 10"/>
    <property type="match status" value="1"/>
</dbReference>
<dbReference type="SUPFAM" id="SSF52540">
    <property type="entry name" value="P-loop containing nucleoside triphosphate hydrolases"/>
    <property type="match status" value="1"/>
</dbReference>
<feature type="domain" description="Mop" evidence="12">
    <location>
        <begin position="298"/>
        <end position="365"/>
    </location>
</feature>
<dbReference type="Gene3D" id="2.40.50.100">
    <property type="match status" value="1"/>
</dbReference>
<keyword evidence="6 13" id="KW-0067">ATP-binding</keyword>
<dbReference type="InterPro" id="IPR004606">
    <property type="entry name" value="Mop_domain"/>
</dbReference>
<evidence type="ECO:0000259" key="12">
    <source>
        <dbReference type="PROSITE" id="PS51866"/>
    </source>
</evidence>
<dbReference type="EMBL" id="VNFH01000012">
    <property type="protein sequence ID" value="TVU67814.1"/>
    <property type="molecule type" value="Genomic_DNA"/>
</dbReference>
<keyword evidence="14" id="KW-1185">Reference proteome</keyword>
<keyword evidence="7" id="KW-1278">Translocase</keyword>
<organism evidence="13 14">
    <name type="scientific">Cobetia crustatorum</name>
    <dbReference type="NCBI Taxonomy" id="553385"/>
    <lineage>
        <taxon>Bacteria</taxon>
        <taxon>Pseudomonadati</taxon>
        <taxon>Pseudomonadota</taxon>
        <taxon>Gammaproteobacteria</taxon>
        <taxon>Oceanospirillales</taxon>
        <taxon>Halomonadaceae</taxon>
        <taxon>Cobetia</taxon>
    </lineage>
</organism>
<evidence type="ECO:0000256" key="6">
    <source>
        <dbReference type="ARBA" id="ARBA00022840"/>
    </source>
</evidence>
<name>A0A558HFE0_9GAMM</name>
<dbReference type="GO" id="GO:0015098">
    <property type="term" value="F:molybdate ion transmembrane transporter activity"/>
    <property type="evidence" value="ECO:0007669"/>
    <property type="project" value="InterPro"/>
</dbReference>
<dbReference type="GO" id="GO:0005524">
    <property type="term" value="F:ATP binding"/>
    <property type="evidence" value="ECO:0007669"/>
    <property type="project" value="UniProtKB-KW"/>
</dbReference>
<keyword evidence="5" id="KW-0547">Nucleotide-binding</keyword>
<evidence type="ECO:0000256" key="3">
    <source>
        <dbReference type="ARBA" id="ARBA00022505"/>
    </source>
</evidence>
<keyword evidence="2" id="KW-1003">Cell membrane</keyword>
<evidence type="ECO:0000256" key="10">
    <source>
        <dbReference type="SAM" id="MobiDB-lite"/>
    </source>
</evidence>
<dbReference type="InterPro" id="IPR003593">
    <property type="entry name" value="AAA+_ATPase"/>
</dbReference>
<dbReference type="InterPro" id="IPR050334">
    <property type="entry name" value="Molybdenum_import_ModC"/>
</dbReference>
<dbReference type="Pfam" id="PF00005">
    <property type="entry name" value="ABC_tran"/>
    <property type="match status" value="1"/>
</dbReference>
<dbReference type="GO" id="GO:0140359">
    <property type="term" value="F:ABC-type transporter activity"/>
    <property type="evidence" value="ECO:0007669"/>
    <property type="project" value="InterPro"/>
</dbReference>
<dbReference type="InterPro" id="IPR008995">
    <property type="entry name" value="Mo/tungstate-bd_C_term_dom"/>
</dbReference>
<evidence type="ECO:0000256" key="9">
    <source>
        <dbReference type="PROSITE-ProRule" id="PRU01213"/>
    </source>
</evidence>
<dbReference type="NCBIfam" id="TIGR02142">
    <property type="entry name" value="modC_ABC"/>
    <property type="match status" value="1"/>
</dbReference>
<dbReference type="InterPro" id="IPR027417">
    <property type="entry name" value="P-loop_NTPase"/>
</dbReference>
<dbReference type="Gene3D" id="3.40.50.300">
    <property type="entry name" value="P-loop containing nucleotide triphosphate hydrolases"/>
    <property type="match status" value="1"/>
</dbReference>
<evidence type="ECO:0000256" key="2">
    <source>
        <dbReference type="ARBA" id="ARBA00022475"/>
    </source>
</evidence>
<dbReference type="GO" id="GO:0016020">
    <property type="term" value="C:membrane"/>
    <property type="evidence" value="ECO:0007669"/>
    <property type="project" value="InterPro"/>
</dbReference>
<dbReference type="InterPro" id="IPR011868">
    <property type="entry name" value="ModC_ABC_ATP-bd"/>
</dbReference>
<dbReference type="InterPro" id="IPR017871">
    <property type="entry name" value="ABC_transporter-like_CS"/>
</dbReference>
<evidence type="ECO:0000313" key="13">
    <source>
        <dbReference type="EMBL" id="TVU67814.1"/>
    </source>
</evidence>
<keyword evidence="3 9" id="KW-0500">Molybdenum</keyword>